<dbReference type="Pfam" id="PF17147">
    <property type="entry name" value="PFOR_II"/>
    <property type="match status" value="1"/>
</dbReference>
<accession>A0A1F6AIR3</accession>
<dbReference type="AlphaFoldDB" id="A0A1F6AIR3"/>
<dbReference type="InterPro" id="IPR022367">
    <property type="entry name" value="2-oxoacid/accept_OxRdtase_asu"/>
</dbReference>
<dbReference type="InterPro" id="IPR033412">
    <property type="entry name" value="PFOR_II"/>
</dbReference>
<dbReference type="Proteomes" id="UP000178759">
    <property type="component" value="Unassembled WGS sequence"/>
</dbReference>
<dbReference type="SUPFAM" id="SSF53323">
    <property type="entry name" value="Pyruvate-ferredoxin oxidoreductase, PFOR, domain III"/>
    <property type="match status" value="1"/>
</dbReference>
<dbReference type="GO" id="GO:0016903">
    <property type="term" value="F:oxidoreductase activity, acting on the aldehyde or oxo group of donors"/>
    <property type="evidence" value="ECO:0007669"/>
    <property type="project" value="InterPro"/>
</dbReference>
<dbReference type="EMBL" id="MFJV01000001">
    <property type="protein sequence ID" value="OGG24362.1"/>
    <property type="molecule type" value="Genomic_DNA"/>
</dbReference>
<dbReference type="FunFam" id="3.40.50.970:FF:000022">
    <property type="entry name" value="2-oxoglutarate ferredoxin oxidoreductase alpha subunit"/>
    <property type="match status" value="1"/>
</dbReference>
<dbReference type="InterPro" id="IPR002880">
    <property type="entry name" value="Pyrv_Fd/Flavodoxin_OxRdtase_N"/>
</dbReference>
<dbReference type="InterPro" id="IPR019752">
    <property type="entry name" value="Pyrv/ketoisovalerate_OxRed_cat"/>
</dbReference>
<dbReference type="Pfam" id="PF01558">
    <property type="entry name" value="POR"/>
    <property type="match status" value="1"/>
</dbReference>
<comment type="caution">
    <text evidence="5">The sequence shown here is derived from an EMBL/GenBank/DDBJ whole genome shotgun (WGS) entry which is preliminary data.</text>
</comment>
<dbReference type="InterPro" id="IPR050722">
    <property type="entry name" value="Pyruvate:ferred/Flavod_OxRd"/>
</dbReference>
<evidence type="ECO:0008006" key="7">
    <source>
        <dbReference type="Google" id="ProtNLM"/>
    </source>
</evidence>
<dbReference type="InterPro" id="IPR009014">
    <property type="entry name" value="Transketo_C/PFOR_II"/>
</dbReference>
<dbReference type="Pfam" id="PF01855">
    <property type="entry name" value="POR_N"/>
    <property type="match status" value="1"/>
</dbReference>
<evidence type="ECO:0000313" key="6">
    <source>
        <dbReference type="Proteomes" id="UP000178759"/>
    </source>
</evidence>
<feature type="domain" description="Pyruvate flavodoxin/ferredoxin oxidoreductase pyrimidine binding" evidence="3">
    <location>
        <begin position="208"/>
        <end position="441"/>
    </location>
</feature>
<organism evidence="5 6">
    <name type="scientific">Candidatus Gottesmanbacteria bacterium RIFCSPLOWO2_01_FULL_43_11b</name>
    <dbReference type="NCBI Taxonomy" id="1798392"/>
    <lineage>
        <taxon>Bacteria</taxon>
        <taxon>Candidatus Gottesmaniibacteriota</taxon>
    </lineage>
</organism>
<dbReference type="PANTHER" id="PTHR32154">
    <property type="entry name" value="PYRUVATE-FLAVODOXIN OXIDOREDUCTASE-RELATED"/>
    <property type="match status" value="1"/>
</dbReference>
<evidence type="ECO:0000259" key="3">
    <source>
        <dbReference type="Pfam" id="PF01855"/>
    </source>
</evidence>
<gene>
    <name evidence="5" type="ORF">A3A79_04220</name>
</gene>
<dbReference type="SUPFAM" id="SSF52922">
    <property type="entry name" value="TK C-terminal domain-like"/>
    <property type="match status" value="1"/>
</dbReference>
<dbReference type="Gene3D" id="3.40.50.970">
    <property type="match status" value="1"/>
</dbReference>
<dbReference type="PANTHER" id="PTHR32154:SF20">
    <property type="entry name" value="2-OXOGLUTARATE OXIDOREDUCTASE SUBUNIT KORA"/>
    <property type="match status" value="1"/>
</dbReference>
<keyword evidence="1" id="KW-0560">Oxidoreductase</keyword>
<dbReference type="InterPro" id="IPR029061">
    <property type="entry name" value="THDP-binding"/>
</dbReference>
<reference evidence="5 6" key="1">
    <citation type="journal article" date="2016" name="Nat. Commun.">
        <title>Thousands of microbial genomes shed light on interconnected biogeochemical processes in an aquifer system.</title>
        <authorList>
            <person name="Anantharaman K."/>
            <person name="Brown C.T."/>
            <person name="Hug L.A."/>
            <person name="Sharon I."/>
            <person name="Castelle C.J."/>
            <person name="Probst A.J."/>
            <person name="Thomas B.C."/>
            <person name="Singh A."/>
            <person name="Wilkins M.J."/>
            <person name="Karaoz U."/>
            <person name="Brodie E.L."/>
            <person name="Williams K.H."/>
            <person name="Hubbard S.S."/>
            <person name="Banfield J.F."/>
        </authorList>
    </citation>
    <scope>NUCLEOTIDE SEQUENCE [LARGE SCALE GENOMIC DNA]</scope>
</reference>
<dbReference type="STRING" id="1798392.A3A79_04220"/>
<dbReference type="FunFam" id="3.40.50.920:FF:000009">
    <property type="entry name" value="2-oxoglutarate ferredoxin oxidoreductase subunit alpha"/>
    <property type="match status" value="1"/>
</dbReference>
<evidence type="ECO:0000256" key="1">
    <source>
        <dbReference type="ARBA" id="ARBA00023002"/>
    </source>
</evidence>
<dbReference type="SUPFAM" id="SSF52518">
    <property type="entry name" value="Thiamin diphosphate-binding fold (THDP-binding)"/>
    <property type="match status" value="1"/>
</dbReference>
<feature type="domain" description="Pyruvate/ketoisovalerate oxidoreductase catalytic" evidence="2">
    <location>
        <begin position="14"/>
        <end position="178"/>
    </location>
</feature>
<dbReference type="InterPro" id="IPR002869">
    <property type="entry name" value="Pyrv_flavodox_OxRed_cen"/>
</dbReference>
<dbReference type="GO" id="GO:0006979">
    <property type="term" value="P:response to oxidative stress"/>
    <property type="evidence" value="ECO:0007669"/>
    <property type="project" value="TreeGrafter"/>
</dbReference>
<feature type="domain" description="Pyruvate:ferredoxin oxidoreductase core" evidence="4">
    <location>
        <begin position="473"/>
        <end position="567"/>
    </location>
</feature>
<evidence type="ECO:0000259" key="4">
    <source>
        <dbReference type="Pfam" id="PF17147"/>
    </source>
</evidence>
<protein>
    <recommendedName>
        <fullName evidence="7">2-oxoacid:acceptor oxidoreductase subunit alpha</fullName>
    </recommendedName>
</protein>
<dbReference type="Gene3D" id="3.40.920.10">
    <property type="entry name" value="Pyruvate-ferredoxin oxidoreductase, PFOR, domain III"/>
    <property type="match status" value="1"/>
</dbReference>
<name>A0A1F6AIR3_9BACT</name>
<evidence type="ECO:0000313" key="5">
    <source>
        <dbReference type="EMBL" id="OGG24362.1"/>
    </source>
</evidence>
<evidence type="ECO:0000259" key="2">
    <source>
        <dbReference type="Pfam" id="PF01558"/>
    </source>
</evidence>
<sequence length="571" mass="62643">MMDSVTWKIGGEAGFGIMASGTMLCRTFSRAGYHVMATNDYPSLIRGGHNFITVRIATEEFASMNRDVHILVALNYESVEKHKEELMDGSLVIFDPKDGEWKEGDFQKKVKLLPVPFREIVGKFTADPVMRNTVALGVTVALLGAPFERLSSVITDQFKKKGEEVVKQNLTIAKAGYDFPSEKSFVLGPSKKKERLLVINGSEAVGVGAVRAGLKFAAIYPMTPINALITFLADHAKNLKLVYKQPEDEIAGINMAVGASIAGVRSMVATSGGGFALMVEGLSFAGVVEAPLVIDMGMRVGPATGMPTYTEQGELQFVIHAGHGEFPRIILAPSDIGEAYSLTVDAFNLADRYQVPVFVLTDKYLNESQWSLPQSALSGSVEIDRGKLFSSDSKNSNGEFKRYSLDVSDGISPRSFPGMKKGLYHADSYEHDEVGHVTEDTSMRTKMSLKRLKKLEAMKKDMKAPKIVGDSEAEITFVSWGSSKGPILEAMKLLAAKGKKTRLIHFSWLFPFPAEEATKLLSPVTRLIDVEQNATGQLASLIREHTGILIKEKILKFDGRPFYPEEIVEKL</sequence>
<dbReference type="CDD" id="cd07034">
    <property type="entry name" value="TPP_PYR_PFOR_IOR-alpha_like"/>
    <property type="match status" value="1"/>
</dbReference>
<dbReference type="Gene3D" id="3.40.50.920">
    <property type="match status" value="1"/>
</dbReference>
<dbReference type="NCBIfam" id="TIGR03710">
    <property type="entry name" value="OAFO_sf"/>
    <property type="match status" value="1"/>
</dbReference>
<proteinExistence type="predicted"/>